<dbReference type="AlphaFoldDB" id="A0A9Q0RY72"/>
<sequence length="50" mass="5167">MATGTKLAIFVRSLSSAAPAAKAVKPPIQVFGLEGRYASALYSAASKLKQ</sequence>
<evidence type="ECO:0000313" key="2">
    <source>
        <dbReference type="Proteomes" id="UP001151699"/>
    </source>
</evidence>
<gene>
    <name evidence="1" type="primary">ATPsynO_0</name>
    <name evidence="1" type="ORF">Bhyg_15174</name>
</gene>
<organism evidence="1 2">
    <name type="scientific">Pseudolycoriella hygida</name>
    <dbReference type="NCBI Taxonomy" id="35572"/>
    <lineage>
        <taxon>Eukaryota</taxon>
        <taxon>Metazoa</taxon>
        <taxon>Ecdysozoa</taxon>
        <taxon>Arthropoda</taxon>
        <taxon>Hexapoda</taxon>
        <taxon>Insecta</taxon>
        <taxon>Pterygota</taxon>
        <taxon>Neoptera</taxon>
        <taxon>Endopterygota</taxon>
        <taxon>Diptera</taxon>
        <taxon>Nematocera</taxon>
        <taxon>Sciaroidea</taxon>
        <taxon>Sciaridae</taxon>
        <taxon>Pseudolycoriella</taxon>
    </lineage>
</organism>
<protein>
    <submittedName>
        <fullName evidence="1">ATP synthase subunit O, mitochondrial</fullName>
    </submittedName>
</protein>
<feature type="non-terminal residue" evidence="1">
    <location>
        <position position="50"/>
    </location>
</feature>
<keyword evidence="2" id="KW-1185">Reference proteome</keyword>
<proteinExistence type="predicted"/>
<evidence type="ECO:0000313" key="1">
    <source>
        <dbReference type="EMBL" id="KAJ6636583.1"/>
    </source>
</evidence>
<reference evidence="1" key="1">
    <citation type="submission" date="2022-07" db="EMBL/GenBank/DDBJ databases">
        <authorList>
            <person name="Trinca V."/>
            <person name="Uliana J.V.C."/>
            <person name="Torres T.T."/>
            <person name="Ward R.J."/>
            <person name="Monesi N."/>
        </authorList>
    </citation>
    <scope>NUCLEOTIDE SEQUENCE</scope>
    <source>
        <strain evidence="1">HSMRA1968</strain>
        <tissue evidence="1">Whole embryos</tissue>
    </source>
</reference>
<name>A0A9Q0RY72_9DIPT</name>
<comment type="caution">
    <text evidence="1">The sequence shown here is derived from an EMBL/GenBank/DDBJ whole genome shotgun (WGS) entry which is preliminary data.</text>
</comment>
<accession>A0A9Q0RY72</accession>
<dbReference type="Proteomes" id="UP001151699">
    <property type="component" value="Chromosome C"/>
</dbReference>
<dbReference type="EMBL" id="WJQU01000004">
    <property type="protein sequence ID" value="KAJ6636583.1"/>
    <property type="molecule type" value="Genomic_DNA"/>
</dbReference>